<dbReference type="InterPro" id="IPR045187">
    <property type="entry name" value="CcO_II"/>
</dbReference>
<evidence type="ECO:0000256" key="17">
    <source>
        <dbReference type="ARBA" id="ARBA00049512"/>
    </source>
</evidence>
<evidence type="ECO:0000259" key="21">
    <source>
        <dbReference type="PROSITE" id="PS50999"/>
    </source>
</evidence>
<dbReference type="InterPro" id="IPR008972">
    <property type="entry name" value="Cupredoxin"/>
</dbReference>
<feature type="domain" description="Cytochrome oxidase subunit II copper A binding" evidence="20">
    <location>
        <begin position="91"/>
        <end position="222"/>
    </location>
</feature>
<protein>
    <recommendedName>
        <fullName evidence="4 18">Cytochrome c oxidase subunit 2</fullName>
    </recommendedName>
</protein>
<keyword evidence="5 18" id="KW-0813">Transport</keyword>
<dbReference type="GO" id="GO:0004129">
    <property type="term" value="F:cytochrome-c oxidase activity"/>
    <property type="evidence" value="ECO:0007669"/>
    <property type="project" value="UniProtKB-EC"/>
</dbReference>
<comment type="subunit">
    <text evidence="3">Component of the cytochrome c oxidase (complex IV, CIV), a multisubunit enzyme composed of a catalytic core of 3 subunits and several supernumerary subunits. The complex exists as a monomer or a dimer and forms supercomplexes (SCs) in the inner mitochondrial membrane with ubiquinol-cytochrome c oxidoreductase (cytochrome b-c1 complex, complex III, CIII).</text>
</comment>
<evidence type="ECO:0000256" key="3">
    <source>
        <dbReference type="ARBA" id="ARBA00011164"/>
    </source>
</evidence>
<comment type="subcellular location">
    <subcellularLocation>
        <location evidence="1 18">Mitochondrion inner membrane</location>
        <topology evidence="1 18">Multi-pass membrane protein</topology>
    </subcellularLocation>
</comment>
<dbReference type="Pfam" id="PF02790">
    <property type="entry name" value="COX2_TM"/>
    <property type="match status" value="1"/>
</dbReference>
<keyword evidence="16 18" id="KW-0472">Membrane</keyword>
<dbReference type="GO" id="GO:0005743">
    <property type="term" value="C:mitochondrial inner membrane"/>
    <property type="evidence" value="ECO:0007669"/>
    <property type="project" value="UniProtKB-SubCell"/>
</dbReference>
<evidence type="ECO:0000256" key="7">
    <source>
        <dbReference type="ARBA" id="ARBA00022692"/>
    </source>
</evidence>
<evidence type="ECO:0000256" key="16">
    <source>
        <dbReference type="ARBA" id="ARBA00023136"/>
    </source>
</evidence>
<evidence type="ECO:0000256" key="11">
    <source>
        <dbReference type="ARBA" id="ARBA00022967"/>
    </source>
</evidence>
<evidence type="ECO:0000256" key="19">
    <source>
        <dbReference type="SAM" id="Phobius"/>
    </source>
</evidence>
<evidence type="ECO:0000256" key="12">
    <source>
        <dbReference type="ARBA" id="ARBA00022982"/>
    </source>
</evidence>
<dbReference type="InterPro" id="IPR001505">
    <property type="entry name" value="Copper_CuA"/>
</dbReference>
<dbReference type="SUPFAM" id="SSF49503">
    <property type="entry name" value="Cupredoxins"/>
    <property type="match status" value="1"/>
</dbReference>
<dbReference type="PANTHER" id="PTHR22888">
    <property type="entry name" value="CYTOCHROME C OXIDASE, SUBUNIT II"/>
    <property type="match status" value="1"/>
</dbReference>
<feature type="domain" description="Cytochrome oxidase subunit II transmembrane region profile" evidence="21">
    <location>
        <begin position="1"/>
        <end position="90"/>
    </location>
</feature>
<evidence type="ECO:0000313" key="22">
    <source>
        <dbReference type="EMBL" id="UZT67461.1"/>
    </source>
</evidence>
<keyword evidence="12 18" id="KW-0249">Electron transport</keyword>
<evidence type="ECO:0000259" key="20">
    <source>
        <dbReference type="PROSITE" id="PS50857"/>
    </source>
</evidence>
<dbReference type="GO" id="GO:0016491">
    <property type="term" value="F:oxidoreductase activity"/>
    <property type="evidence" value="ECO:0007669"/>
    <property type="project" value="InterPro"/>
</dbReference>
<evidence type="ECO:0000256" key="14">
    <source>
        <dbReference type="ARBA" id="ARBA00023008"/>
    </source>
</evidence>
<dbReference type="FunFam" id="2.60.40.420:FF:000001">
    <property type="entry name" value="Cytochrome c oxidase subunit 2"/>
    <property type="match status" value="1"/>
</dbReference>
<dbReference type="PANTHER" id="PTHR22888:SF9">
    <property type="entry name" value="CYTOCHROME C OXIDASE SUBUNIT 2"/>
    <property type="match status" value="1"/>
</dbReference>
<dbReference type="Gene3D" id="1.10.287.90">
    <property type="match status" value="1"/>
</dbReference>
<dbReference type="PRINTS" id="PR01166">
    <property type="entry name" value="CYCOXIDASEII"/>
</dbReference>
<dbReference type="InterPro" id="IPR036257">
    <property type="entry name" value="Cyt_c_oxidase_su2_TM_sf"/>
</dbReference>
<gene>
    <name evidence="22" type="primary">cox2</name>
</gene>
<dbReference type="InterPro" id="IPR014222">
    <property type="entry name" value="Cyt_c_oxidase_su2"/>
</dbReference>
<comment type="similarity">
    <text evidence="2 18">Belongs to the cytochrome c oxidase subunit 2 family.</text>
</comment>
<dbReference type="InterPro" id="IPR034210">
    <property type="entry name" value="CcO_II_C"/>
</dbReference>
<dbReference type="CDD" id="cd13912">
    <property type="entry name" value="CcO_II_C"/>
    <property type="match status" value="1"/>
</dbReference>
<keyword evidence="15 18" id="KW-0496">Mitochondrion</keyword>
<evidence type="ECO:0000256" key="10">
    <source>
        <dbReference type="ARBA" id="ARBA00022842"/>
    </source>
</evidence>
<dbReference type="AlphaFoldDB" id="A0A9E8JXZ2"/>
<dbReference type="NCBIfam" id="TIGR02866">
    <property type="entry name" value="CoxB"/>
    <property type="match status" value="1"/>
</dbReference>
<keyword evidence="14 18" id="KW-0186">Copper</keyword>
<dbReference type="InterPro" id="IPR002429">
    <property type="entry name" value="CcO_II-like_C"/>
</dbReference>
<sequence>MNTWGNLFFQDSGSPIMEWLIKFHDFTLLINLLITIMIIYMMIKILYNNKISMNINSQVVELVWTIFPMLILMFMAVPSLKILYLIDEMYTPMMSVKCLGHQWYWSYEFSDFYNLSYDSYMMKGYESSEFRLLDVDNRLILPMNLQIRLLIGAEDVIHSFAVPSLGCKMDGVPGRINQMNLLINRPGVFYGQCSEICGANHSFMPIVVEATDMGFFMSWVLKNCS</sequence>
<proteinExistence type="inferred from homology"/>
<evidence type="ECO:0000256" key="18">
    <source>
        <dbReference type="RuleBase" id="RU000457"/>
    </source>
</evidence>
<comment type="function">
    <text evidence="18">Component of the cytochrome c oxidase, the last enzyme in the mitochondrial electron transport chain which drives oxidative phosphorylation. The respiratory chain contains 3 multisubunit complexes succinate dehydrogenase (complex II, CII), ubiquinol-cytochrome c oxidoreductase (cytochrome b-c1 complex, complex III, CIII) and cytochrome c oxidase (complex IV, CIV), that cooperate to transfer electrons derived from NADH and succinate to molecular oxygen, creating an electrochemical gradient over the inner membrane that drives transmembrane transport and the ATP synthase. Cytochrome c oxidase is the component of the respiratory chain that catalyzes the reduction of oxygen to water. Electrons originating from reduced cytochrome c in the intermembrane space (IMS) are transferred via the dinuclear copper A center (CU(A)) of subunit 2 and heme A of subunit 1 to the active site in subunit 1, a binuclear center (BNC) formed by heme A3 and copper B (CU(B)). The BNC reduces molecular oxygen to 2 water molecules using 4 electrons from cytochrome c in the IMS and 4 protons from the mitochondrial matrix.</text>
</comment>
<evidence type="ECO:0000256" key="15">
    <source>
        <dbReference type="ARBA" id="ARBA00023128"/>
    </source>
</evidence>
<reference evidence="22" key="2">
    <citation type="submission" date="2022-02" db="EMBL/GenBank/DDBJ databases">
        <authorList>
            <person name="Shu X.H."/>
            <person name="Li Z.K."/>
            <person name="Tang P."/>
            <person name="Chen X.X."/>
        </authorList>
    </citation>
    <scope>NUCLEOTIDE SEQUENCE</scope>
</reference>
<reference evidence="22" key="1">
    <citation type="journal article" date="2022" name="Genes (Basel)">
        <title>Novel Gene Rearrangements in the Mitochondrial Genomes of Cynipoid Wasps (Hymenoptera: Cynipoidea).</title>
        <authorList>
            <person name="Shu X."/>
            <person name="Li Z."/>
            <person name="Yuan R."/>
            <person name="Tang P."/>
            <person name="Chen X."/>
        </authorList>
    </citation>
    <scope>NUCLEOTIDE SEQUENCE</scope>
</reference>
<keyword evidence="9 18" id="KW-0999">Mitochondrion inner membrane</keyword>
<evidence type="ECO:0000256" key="4">
    <source>
        <dbReference type="ARBA" id="ARBA00015946"/>
    </source>
</evidence>
<evidence type="ECO:0000256" key="6">
    <source>
        <dbReference type="ARBA" id="ARBA00022660"/>
    </source>
</evidence>
<evidence type="ECO:0000256" key="13">
    <source>
        <dbReference type="ARBA" id="ARBA00022989"/>
    </source>
</evidence>
<dbReference type="EMBL" id="OM677824">
    <property type="protein sequence ID" value="UZT67461.1"/>
    <property type="molecule type" value="Genomic_DNA"/>
</dbReference>
<keyword evidence="8 18" id="KW-0479">Metal-binding</keyword>
<evidence type="ECO:0000256" key="2">
    <source>
        <dbReference type="ARBA" id="ARBA00007866"/>
    </source>
</evidence>
<geneLocation type="mitochondrion" evidence="22"/>
<comment type="catalytic activity">
    <reaction evidence="17">
        <text>4 Fe(II)-[cytochrome c] + O2 + 8 H(+)(in) = 4 Fe(III)-[cytochrome c] + 2 H2O + 4 H(+)(out)</text>
        <dbReference type="Rhea" id="RHEA:11436"/>
        <dbReference type="Rhea" id="RHEA-COMP:10350"/>
        <dbReference type="Rhea" id="RHEA-COMP:14399"/>
        <dbReference type="ChEBI" id="CHEBI:15377"/>
        <dbReference type="ChEBI" id="CHEBI:15378"/>
        <dbReference type="ChEBI" id="CHEBI:15379"/>
        <dbReference type="ChEBI" id="CHEBI:29033"/>
        <dbReference type="ChEBI" id="CHEBI:29034"/>
        <dbReference type="EC" id="7.1.1.9"/>
    </reaction>
    <physiologicalReaction direction="left-to-right" evidence="17">
        <dbReference type="Rhea" id="RHEA:11437"/>
    </physiologicalReaction>
</comment>
<dbReference type="Pfam" id="PF00116">
    <property type="entry name" value="COX2"/>
    <property type="match status" value="1"/>
</dbReference>
<dbReference type="GO" id="GO:0005507">
    <property type="term" value="F:copper ion binding"/>
    <property type="evidence" value="ECO:0007669"/>
    <property type="project" value="InterPro"/>
</dbReference>
<dbReference type="SUPFAM" id="SSF81464">
    <property type="entry name" value="Cytochrome c oxidase subunit II-like, transmembrane region"/>
    <property type="match status" value="1"/>
</dbReference>
<keyword evidence="11" id="KW-1278">Translocase</keyword>
<name>A0A9E8JXZ2_9HYME</name>
<feature type="transmembrane region" description="Helical" evidence="19">
    <location>
        <begin position="59"/>
        <end position="86"/>
    </location>
</feature>
<accession>A0A9E8JXZ2</accession>
<dbReference type="InterPro" id="IPR011759">
    <property type="entry name" value="Cyt_c_oxidase_su2_TM_dom"/>
</dbReference>
<evidence type="ECO:0000256" key="8">
    <source>
        <dbReference type="ARBA" id="ARBA00022723"/>
    </source>
</evidence>
<evidence type="ECO:0000256" key="1">
    <source>
        <dbReference type="ARBA" id="ARBA00004448"/>
    </source>
</evidence>
<dbReference type="Gene3D" id="2.60.40.420">
    <property type="entry name" value="Cupredoxins - blue copper proteins"/>
    <property type="match status" value="1"/>
</dbReference>
<evidence type="ECO:0000256" key="9">
    <source>
        <dbReference type="ARBA" id="ARBA00022792"/>
    </source>
</evidence>
<keyword evidence="6 18" id="KW-0679">Respiratory chain</keyword>
<dbReference type="PROSITE" id="PS00078">
    <property type="entry name" value="COX2"/>
    <property type="match status" value="1"/>
</dbReference>
<keyword evidence="7 18" id="KW-0812">Transmembrane</keyword>
<evidence type="ECO:0000256" key="5">
    <source>
        <dbReference type="ARBA" id="ARBA00022448"/>
    </source>
</evidence>
<dbReference type="GO" id="GO:0042773">
    <property type="term" value="P:ATP synthesis coupled electron transport"/>
    <property type="evidence" value="ECO:0007669"/>
    <property type="project" value="TreeGrafter"/>
</dbReference>
<keyword evidence="13 19" id="KW-1133">Transmembrane helix</keyword>
<dbReference type="PROSITE" id="PS50857">
    <property type="entry name" value="COX2_CUA"/>
    <property type="match status" value="1"/>
</dbReference>
<feature type="transmembrane region" description="Helical" evidence="19">
    <location>
        <begin position="26"/>
        <end position="47"/>
    </location>
</feature>
<keyword evidence="10" id="KW-0460">Magnesium</keyword>
<organism evidence="22">
    <name type="scientific">Pujadella villari</name>
    <dbReference type="NCBI Taxonomy" id="2943468"/>
    <lineage>
        <taxon>Eukaryota</taxon>
        <taxon>Metazoa</taxon>
        <taxon>Ecdysozoa</taxon>
        <taxon>Arthropoda</taxon>
        <taxon>Hexapoda</taxon>
        <taxon>Insecta</taxon>
        <taxon>Pterygota</taxon>
        <taxon>Neoptera</taxon>
        <taxon>Endopterygota</taxon>
        <taxon>Hymenoptera</taxon>
        <taxon>Apocrita</taxon>
        <taxon>Proctotrupomorpha</taxon>
        <taxon>Cynipoidea</taxon>
        <taxon>Figitidae</taxon>
        <taxon>Aspicerinae</taxon>
        <taxon>Pujadella</taxon>
    </lineage>
</organism>
<comment type="cofactor">
    <cofactor evidence="18">
        <name>Cu cation</name>
        <dbReference type="ChEBI" id="CHEBI:23378"/>
    </cofactor>
    <text evidence="18">Binds a copper A center.</text>
</comment>
<dbReference type="PROSITE" id="PS50999">
    <property type="entry name" value="COX2_TM"/>
    <property type="match status" value="1"/>
</dbReference>